<comment type="caution">
    <text evidence="3">The sequence shown here is derived from an EMBL/GenBank/DDBJ whole genome shotgun (WGS) entry which is preliminary data.</text>
</comment>
<dbReference type="PANTHER" id="PTHR43308">
    <property type="entry name" value="OUTER MEMBRANE PROTEIN ALPHA-RELATED"/>
    <property type="match status" value="1"/>
</dbReference>
<dbReference type="EMBL" id="JAMPKK010000020">
    <property type="protein sequence ID" value="MEP0865024.1"/>
    <property type="molecule type" value="Genomic_DNA"/>
</dbReference>
<proteinExistence type="predicted"/>
<dbReference type="Pfam" id="PF00395">
    <property type="entry name" value="SLH"/>
    <property type="match status" value="3"/>
</dbReference>
<evidence type="ECO:0000256" key="1">
    <source>
        <dbReference type="SAM" id="Phobius"/>
    </source>
</evidence>
<dbReference type="InterPro" id="IPR001119">
    <property type="entry name" value="SLH_dom"/>
</dbReference>
<feature type="domain" description="SLH" evidence="2">
    <location>
        <begin position="143"/>
        <end position="206"/>
    </location>
</feature>
<evidence type="ECO:0000313" key="4">
    <source>
        <dbReference type="Proteomes" id="UP001442494"/>
    </source>
</evidence>
<dbReference type="InterPro" id="IPR051465">
    <property type="entry name" value="Cell_Envelope_Struct_Comp"/>
</dbReference>
<reference evidence="3 4" key="1">
    <citation type="submission" date="2022-04" db="EMBL/GenBank/DDBJ databases">
        <title>Positive selection, recombination, and allopatry shape intraspecific diversity of widespread and dominant cyanobacteria.</title>
        <authorList>
            <person name="Wei J."/>
            <person name="Shu W."/>
            <person name="Hu C."/>
        </authorList>
    </citation>
    <scope>NUCLEOTIDE SEQUENCE [LARGE SCALE GENOMIC DNA]</scope>
    <source>
        <strain evidence="3 4">GB2-A5</strain>
    </source>
</reference>
<feature type="domain" description="SLH" evidence="2">
    <location>
        <begin position="268"/>
        <end position="332"/>
    </location>
</feature>
<protein>
    <submittedName>
        <fullName evidence="3">S-layer homology domain-containing protein</fullName>
    </submittedName>
</protein>
<gene>
    <name evidence="3" type="ORF">NDI37_11150</name>
</gene>
<evidence type="ECO:0000259" key="2">
    <source>
        <dbReference type="PROSITE" id="PS51272"/>
    </source>
</evidence>
<feature type="transmembrane region" description="Helical" evidence="1">
    <location>
        <begin position="20"/>
        <end position="37"/>
    </location>
</feature>
<dbReference type="Proteomes" id="UP001442494">
    <property type="component" value="Unassembled WGS sequence"/>
</dbReference>
<sequence>MTNPPPPDPRSSQLGFDELIGIVVAFAAIGAIFFWVIGRKDEGLNLTGLPIPNATASPTPAAPLPPVLPQESPLPQAIDPSTPEASGNLTPVVPIPVDPTAASRTIPLAPAPVVVAPAPVAVAPAPTASATPSPTPTASPPARVLNFTDIPANYWARPYIQAMAQRNIVAGFTDRTFRPDRPITRAEFAAILQKAFNKQSAQNAPNFKDVPAGLWANAAIKQAATTGFLKGYPNNTFLPNQEIPRAQVFVALASGLGLAPPANPAQVLQAYQDAPQIPNYAKPGVAAATASGLVVNYPKTNLLKPTQAATRAEVAAAIYQALAQAGSVEKIPSQYQVQPK</sequence>
<accession>A0ABV0JNL8</accession>
<feature type="domain" description="SLH" evidence="2">
    <location>
        <begin position="207"/>
        <end position="266"/>
    </location>
</feature>
<organism evidence="3 4">
    <name type="scientific">Funiculus sociatus GB2-A5</name>
    <dbReference type="NCBI Taxonomy" id="2933946"/>
    <lineage>
        <taxon>Bacteria</taxon>
        <taxon>Bacillati</taxon>
        <taxon>Cyanobacteriota</taxon>
        <taxon>Cyanophyceae</taxon>
        <taxon>Coleofasciculales</taxon>
        <taxon>Coleofasciculaceae</taxon>
        <taxon>Funiculus</taxon>
    </lineage>
</organism>
<keyword evidence="1" id="KW-0812">Transmembrane</keyword>
<name>A0ABV0JNL8_9CYAN</name>
<dbReference type="RefSeq" id="WP_190426724.1">
    <property type="nucleotide sequence ID" value="NZ_JAMPKK010000020.1"/>
</dbReference>
<keyword evidence="1" id="KW-0472">Membrane</keyword>
<keyword evidence="4" id="KW-1185">Reference proteome</keyword>
<evidence type="ECO:0000313" key="3">
    <source>
        <dbReference type="EMBL" id="MEP0865024.1"/>
    </source>
</evidence>
<dbReference type="PANTHER" id="PTHR43308:SF5">
    <property type="entry name" value="S-LAYER PROTEIN _ PEPTIDOGLYCAN ENDO-BETA-N-ACETYLGLUCOSAMINIDASE"/>
    <property type="match status" value="1"/>
</dbReference>
<dbReference type="PROSITE" id="PS51272">
    <property type="entry name" value="SLH"/>
    <property type="match status" value="3"/>
</dbReference>
<keyword evidence="1" id="KW-1133">Transmembrane helix</keyword>